<feature type="compositionally biased region" description="Polar residues" evidence="1">
    <location>
        <begin position="1062"/>
        <end position="1071"/>
    </location>
</feature>
<dbReference type="InterPro" id="IPR036339">
    <property type="entry name" value="PUB-like_dom_sf"/>
</dbReference>
<accession>A0A0G4FN34</accession>
<organism evidence="2">
    <name type="scientific">Chromera velia CCMP2878</name>
    <dbReference type="NCBI Taxonomy" id="1169474"/>
    <lineage>
        <taxon>Eukaryota</taxon>
        <taxon>Sar</taxon>
        <taxon>Alveolata</taxon>
        <taxon>Colpodellida</taxon>
        <taxon>Chromeraceae</taxon>
        <taxon>Chromera</taxon>
    </lineage>
</organism>
<feature type="compositionally biased region" description="Acidic residues" evidence="1">
    <location>
        <begin position="595"/>
        <end position="613"/>
    </location>
</feature>
<feature type="compositionally biased region" description="Polar residues" evidence="1">
    <location>
        <begin position="832"/>
        <end position="844"/>
    </location>
</feature>
<feature type="region of interest" description="Disordered" evidence="1">
    <location>
        <begin position="912"/>
        <end position="1080"/>
    </location>
</feature>
<feature type="compositionally biased region" description="Basic and acidic residues" evidence="1">
    <location>
        <begin position="168"/>
        <end position="179"/>
    </location>
</feature>
<evidence type="ECO:0000313" key="2">
    <source>
        <dbReference type="EMBL" id="CEM15318.1"/>
    </source>
</evidence>
<reference evidence="2" key="1">
    <citation type="submission" date="2014-11" db="EMBL/GenBank/DDBJ databases">
        <authorList>
            <person name="Otto D Thomas"/>
            <person name="Naeem Raeece"/>
        </authorList>
    </citation>
    <scope>NUCLEOTIDE SEQUENCE</scope>
</reference>
<sequence length="1080" mass="118528">MTTSTNEKPLLPICSPWMYVFLLSKLIRARFHEGKESAPVLLPEAFAKCREKLGLILSNACWKRDQRFLRLRESNKAFHANVGRWESAVAVLELCGFERGELEGPDGGVFLLLDDYLSPDTLSEVLPVIQMEDPAGALASSSSSNLTETGAIGEGETQMAKQQLGQGHFEREAPRKALYTEEDEEDYGETEMETSNKVPKEEGEGGGGDEVGLFPCKVCKRRFGPVSLFEHERHCGLSIAGKKFNFAQHYLRGTVLEGKAKEIGEMMEEGRWKEKFFSHSRRSPSPDVCPSAVTPVLKHRDLPPRPASAPTRPPRRHLKSRITDEDGWEEGGVSRIGEAEVRRMAVRRAQTHLEDGRVRRRLFSREKTAVRLSQQAEKREESKAAASGGRFRCFQAEARALRQSEKSPPPCHRVKDLPRTLDGETLGEEISRASPTGLHVQKNESQLSVAPPQPSRSPQPHPDSSAPSPQLESTLEEEELKSKVLRGPPQEGLAPSDTRQPTSTTVCPIDAHEEGKEREGNLEAEGLQGPHLPVQSSAVTLPRQRDDDKLFSAAEMQQQAKEAYRETDTERKPFAMSSPQEEKARESGEKAAEKEEGEFYDDDEFDADEEEGNEAMTERQAVDTVCLGNAEAKPLARERYSPSSSDSKPPDSLFPPQPFPTGSFSNTVTSIHPEASSSIADLSKAEAEDTRCNQQNDAAVLSSHFPDNHPPASVSPSPGSRLNPSLPAPTPIALCGFLERQRRAWAEAEKALAKAEKESAQKEQMERESTLKEETVKRGTQTELQPANRPVVEKEKEPSHLNPPGAHAGHLSDEDGGADSDSASVSASASSKGTRSMPSRSPAVSMSFWDIPPLDDGGDSHALAALPSPSPPSTPFRSLTQHSSRVPKAVEVLLERDSEDIPMDAERIRRALGIVQAPKTQNRDRHWNDRKTTGDKDRESHQEFPKSFPRRPPTPSRTERPDDRTPSSSAHRHTNTNTTRGLLGGASRSGSSGRLYLHPVPQEDDAIARQQSLCVVGGRTGTGSQSTVPPPPLPSHSVPSDSDGPSSRRRPGRGRVPSVSGEATTGVTTRGRTPENRNIR</sequence>
<feature type="compositionally biased region" description="Basic and acidic residues" evidence="1">
    <location>
        <begin position="746"/>
        <end position="777"/>
    </location>
</feature>
<feature type="compositionally biased region" description="Low complexity" evidence="1">
    <location>
        <begin position="641"/>
        <end position="651"/>
    </location>
</feature>
<protein>
    <submittedName>
        <fullName evidence="2">Uncharacterized protein</fullName>
    </submittedName>
</protein>
<dbReference type="VEuPathDB" id="CryptoDB:Cvel_17789"/>
<feature type="compositionally biased region" description="Basic and acidic residues" evidence="1">
    <location>
        <begin position="413"/>
        <end position="422"/>
    </location>
</feature>
<name>A0A0G4FN34_9ALVE</name>
<feature type="region of interest" description="Disordered" evidence="1">
    <location>
        <begin position="297"/>
        <end position="331"/>
    </location>
</feature>
<feature type="compositionally biased region" description="Basic and acidic residues" evidence="1">
    <location>
        <begin position="580"/>
        <end position="594"/>
    </location>
</feature>
<feature type="compositionally biased region" description="Low complexity" evidence="1">
    <location>
        <begin position="975"/>
        <end position="995"/>
    </location>
</feature>
<feature type="compositionally biased region" description="Basic and acidic residues" evidence="1">
    <location>
        <begin position="510"/>
        <end position="521"/>
    </location>
</feature>
<dbReference type="CDD" id="cd09212">
    <property type="entry name" value="PUB"/>
    <property type="match status" value="1"/>
</dbReference>
<feature type="compositionally biased region" description="Polar residues" evidence="1">
    <location>
        <begin position="662"/>
        <end position="680"/>
    </location>
</feature>
<feature type="compositionally biased region" description="Polar residues" evidence="1">
    <location>
        <begin position="497"/>
        <end position="506"/>
    </location>
</feature>
<dbReference type="EMBL" id="CDMZ01000484">
    <property type="protein sequence ID" value="CEM15318.1"/>
    <property type="molecule type" value="Genomic_DNA"/>
</dbReference>
<evidence type="ECO:0000256" key="1">
    <source>
        <dbReference type="SAM" id="MobiDB-lite"/>
    </source>
</evidence>
<proteinExistence type="predicted"/>
<dbReference type="AlphaFoldDB" id="A0A0G4FN34"/>
<feature type="region of interest" description="Disordered" evidence="1">
    <location>
        <begin position="160"/>
        <end position="208"/>
    </location>
</feature>
<gene>
    <name evidence="2" type="ORF">Cvel_17789</name>
</gene>
<feature type="compositionally biased region" description="Low complexity" evidence="1">
    <location>
        <begin position="1035"/>
        <end position="1045"/>
    </location>
</feature>
<feature type="compositionally biased region" description="Polar residues" evidence="1">
    <location>
        <begin position="714"/>
        <end position="723"/>
    </location>
</feature>
<feature type="region of interest" description="Disordered" evidence="1">
    <location>
        <begin position="746"/>
        <end position="887"/>
    </location>
</feature>
<dbReference type="Gene3D" id="1.20.58.2190">
    <property type="match status" value="1"/>
</dbReference>
<feature type="compositionally biased region" description="Acidic residues" evidence="1">
    <location>
        <begin position="180"/>
        <end position="192"/>
    </location>
</feature>
<feature type="region of interest" description="Disordered" evidence="1">
    <location>
        <begin position="368"/>
        <end position="731"/>
    </location>
</feature>
<feature type="compositionally biased region" description="Pro residues" evidence="1">
    <location>
        <begin position="451"/>
        <end position="461"/>
    </location>
</feature>
<feature type="compositionally biased region" description="Basic and acidic residues" evidence="1">
    <location>
        <begin position="562"/>
        <end position="573"/>
    </location>
</feature>
<feature type="compositionally biased region" description="Basic and acidic residues" evidence="1">
    <location>
        <begin position="921"/>
        <end position="944"/>
    </location>
</feature>
<dbReference type="SUPFAM" id="SSF143503">
    <property type="entry name" value="PUG domain-like"/>
    <property type="match status" value="1"/>
</dbReference>
<feature type="compositionally biased region" description="Low complexity" evidence="1">
    <location>
        <begin position="819"/>
        <end position="831"/>
    </location>
</feature>